<evidence type="ECO:0000313" key="2">
    <source>
        <dbReference type="Proteomes" id="UP000427282"/>
    </source>
</evidence>
<name>A0A649VPA2_9CAUD</name>
<organism evidence="1 2">
    <name type="scientific">Arthrobacter phage Mufasa8</name>
    <dbReference type="NCBI Taxonomy" id="2656526"/>
    <lineage>
        <taxon>Viruses</taxon>
        <taxon>Duplodnaviria</taxon>
        <taxon>Heunggongvirae</taxon>
        <taxon>Uroviricota</taxon>
        <taxon>Caudoviricetes</taxon>
        <taxon>Mufasoctovirus</taxon>
        <taxon>Mufasoctovirus mufasa8</taxon>
    </lineage>
</organism>
<evidence type="ECO:0000313" key="1">
    <source>
        <dbReference type="EMBL" id="QGJ93493.1"/>
    </source>
</evidence>
<dbReference type="RefSeq" id="YP_009885124.1">
    <property type="nucleotide sequence ID" value="NC_049478.1"/>
</dbReference>
<gene>
    <name evidence="1" type="primary">44</name>
    <name evidence="1" type="ORF">SEA_MUFASA8_44</name>
</gene>
<keyword evidence="2" id="KW-1185">Reference proteome</keyword>
<proteinExistence type="predicted"/>
<dbReference type="KEGG" id="vg:55814497"/>
<sequence>MARDGAAATREEVTIGALLAEEARLARELEEWNPLVEDMGTIRW</sequence>
<dbReference type="EMBL" id="MN586027">
    <property type="protein sequence ID" value="QGJ93493.1"/>
    <property type="molecule type" value="Genomic_DNA"/>
</dbReference>
<protein>
    <submittedName>
        <fullName evidence="1">Uncharacterized protein</fullName>
    </submittedName>
</protein>
<accession>A0A649VPA2</accession>
<dbReference type="GeneID" id="55814497"/>
<dbReference type="Proteomes" id="UP000427282">
    <property type="component" value="Segment"/>
</dbReference>
<reference evidence="1 2" key="1">
    <citation type="submission" date="2019-10" db="EMBL/GenBank/DDBJ databases">
        <authorList>
            <person name="Garlena R.A."/>
            <person name="Russell D.A."/>
            <person name="Pope W.H."/>
            <person name="Jacobs-Sera D."/>
            <person name="Hatfull G.F."/>
        </authorList>
    </citation>
    <scope>NUCLEOTIDE SEQUENCE [LARGE SCALE GENOMIC DNA]</scope>
</reference>